<gene>
    <name evidence="1" type="ORF">Poli38472_014510</name>
</gene>
<accession>A0A8K1FHI6</accession>
<protein>
    <submittedName>
        <fullName evidence="1">Uncharacterized protein</fullName>
    </submittedName>
</protein>
<keyword evidence="2" id="KW-1185">Reference proteome</keyword>
<sequence>MKDDQLVCVRVTDAPALGGTKMYQVKISCKGKTRSLYKTKDDFKNVVNMFKLVGAMAARKTEGRCEICSTCSAFPAVKTCDGEGFHDYLWAVLDKLRKAPLEAVDECSTHKGVMQILMDFLSISKCKYFCELQDADPTVESEEEQENDLDHPIAQCSLHRSISEHFSAFDSVC</sequence>
<evidence type="ECO:0000313" key="1">
    <source>
        <dbReference type="EMBL" id="TMW61049.1"/>
    </source>
</evidence>
<proteinExistence type="predicted"/>
<dbReference type="Proteomes" id="UP000794436">
    <property type="component" value="Unassembled WGS sequence"/>
</dbReference>
<name>A0A8K1FHI6_PYTOL</name>
<comment type="caution">
    <text evidence="1">The sequence shown here is derived from an EMBL/GenBank/DDBJ whole genome shotgun (WGS) entry which is preliminary data.</text>
</comment>
<dbReference type="AlphaFoldDB" id="A0A8K1FHI6"/>
<dbReference type="EMBL" id="SPLM01000078">
    <property type="protein sequence ID" value="TMW61049.1"/>
    <property type="molecule type" value="Genomic_DNA"/>
</dbReference>
<evidence type="ECO:0000313" key="2">
    <source>
        <dbReference type="Proteomes" id="UP000794436"/>
    </source>
</evidence>
<organism evidence="1 2">
    <name type="scientific">Pythium oligandrum</name>
    <name type="common">Mycoparasitic fungus</name>
    <dbReference type="NCBI Taxonomy" id="41045"/>
    <lineage>
        <taxon>Eukaryota</taxon>
        <taxon>Sar</taxon>
        <taxon>Stramenopiles</taxon>
        <taxon>Oomycota</taxon>
        <taxon>Peronosporomycetes</taxon>
        <taxon>Pythiales</taxon>
        <taxon>Pythiaceae</taxon>
        <taxon>Pythium</taxon>
    </lineage>
</organism>
<reference evidence="1" key="1">
    <citation type="submission" date="2019-03" db="EMBL/GenBank/DDBJ databases">
        <title>Long read genome sequence of the mycoparasitic Pythium oligandrum ATCC 38472 isolated from sugarbeet rhizosphere.</title>
        <authorList>
            <person name="Gaulin E."/>
        </authorList>
    </citation>
    <scope>NUCLEOTIDE SEQUENCE</scope>
    <source>
        <strain evidence="1">ATCC 38472_TT</strain>
    </source>
</reference>
<dbReference type="OrthoDB" id="147099at2759"/>